<dbReference type="InParanoid" id="H2YEY0"/>
<keyword evidence="4" id="KW-0863">Zinc-finger</keyword>
<dbReference type="Proteomes" id="UP000007875">
    <property type="component" value="Unassembled WGS sequence"/>
</dbReference>
<dbReference type="InterPro" id="IPR013087">
    <property type="entry name" value="Znf_C2H2_type"/>
</dbReference>
<sequence length="394" mass="44231">MFPYDYYRKDILLSNFQINRPRLFYTLQDVSSTLSTSLLPQASPALPGCETHKEHMSSSVIHSTENIPFTTGSLELSTNTLDGATAEHNFKLSKSVLSSKGRTESDSCVAYAINKAVHAEAQQMNLIPNLNVESPLLTNTPEHKTLKTLKQNRPDPQENGPAEGKGHNGPMKDASEDQKLPSLPSCIKKLAKPTTRVMNEALRCRTCDVYVNSANQMKQHKESLRHKNIALGLPAPPKPLKEERAKMKSEQYRCTVCKVQLNSHIQMSQHLSSRRHKNVLEGKPQKARWYPYGRILPESNATSVPLINPLLPTYFVSSSSIGHKNAVETTRLRNDQSTEIYHAEYIHPHHVQLYTNETGVLMADNQEAGLTYITCPPSPMVISWPHPHKLPFTQ</sequence>
<dbReference type="Ensembl" id="ENSCSAVT00000003936.1">
    <property type="protein sequence ID" value="ENSCSAVP00000003878.1"/>
    <property type="gene ID" value="ENSCSAVG00000002292.1"/>
</dbReference>
<proteinExistence type="predicted"/>
<comment type="subcellular location">
    <subcellularLocation>
        <location evidence="1">Nucleus</location>
    </subcellularLocation>
</comment>
<dbReference type="Pfam" id="PF12874">
    <property type="entry name" value="zf-met"/>
    <property type="match status" value="2"/>
</dbReference>
<dbReference type="InterPro" id="IPR036236">
    <property type="entry name" value="Znf_C2H2_sf"/>
</dbReference>
<dbReference type="eggNOG" id="ENOG502QS7G">
    <property type="taxonomic scope" value="Eukaryota"/>
</dbReference>
<feature type="domain" description="U1-type" evidence="9">
    <location>
        <begin position="249"/>
        <end position="283"/>
    </location>
</feature>
<dbReference type="SMART" id="SM00355">
    <property type="entry name" value="ZnF_C2H2"/>
    <property type="match status" value="2"/>
</dbReference>
<feature type="region of interest" description="Disordered" evidence="7">
    <location>
        <begin position="146"/>
        <end position="184"/>
    </location>
</feature>
<evidence type="ECO:0000256" key="3">
    <source>
        <dbReference type="ARBA" id="ARBA00022737"/>
    </source>
</evidence>
<reference evidence="10" key="3">
    <citation type="submission" date="2025-09" db="UniProtKB">
        <authorList>
            <consortium name="Ensembl"/>
        </authorList>
    </citation>
    <scope>IDENTIFICATION</scope>
</reference>
<dbReference type="GO" id="GO:0005634">
    <property type="term" value="C:nucleus"/>
    <property type="evidence" value="ECO:0007669"/>
    <property type="project" value="UniProtKB-SubCell"/>
</dbReference>
<evidence type="ECO:0000259" key="8">
    <source>
        <dbReference type="SMART" id="SM00355"/>
    </source>
</evidence>
<evidence type="ECO:0008006" key="12">
    <source>
        <dbReference type="Google" id="ProtNLM"/>
    </source>
</evidence>
<feature type="domain" description="U1-type" evidence="9">
    <location>
        <begin position="199"/>
        <end position="233"/>
    </location>
</feature>
<dbReference type="STRING" id="51511.ENSCSAVP00000003878"/>
<accession>H2YEY0</accession>
<dbReference type="GO" id="GO:0003676">
    <property type="term" value="F:nucleic acid binding"/>
    <property type="evidence" value="ECO:0007669"/>
    <property type="project" value="InterPro"/>
</dbReference>
<keyword evidence="5" id="KW-0862">Zinc</keyword>
<dbReference type="GeneTree" id="ENSGT01050000247337"/>
<protein>
    <recommendedName>
        <fullName evidence="12">C2H2-type domain-containing protein</fullName>
    </recommendedName>
</protein>
<keyword evidence="3" id="KW-0677">Repeat</keyword>
<reference evidence="11" key="1">
    <citation type="submission" date="2003-08" db="EMBL/GenBank/DDBJ databases">
        <authorList>
            <person name="Birren B."/>
            <person name="Nusbaum C."/>
            <person name="Abebe A."/>
            <person name="Abouelleil A."/>
            <person name="Adekoya E."/>
            <person name="Ait-zahra M."/>
            <person name="Allen N."/>
            <person name="Allen T."/>
            <person name="An P."/>
            <person name="Anderson M."/>
            <person name="Anderson S."/>
            <person name="Arachchi H."/>
            <person name="Armbruster J."/>
            <person name="Bachantsang P."/>
            <person name="Baldwin J."/>
            <person name="Barry A."/>
            <person name="Bayul T."/>
            <person name="Blitshsteyn B."/>
            <person name="Bloom T."/>
            <person name="Blye J."/>
            <person name="Boguslavskiy L."/>
            <person name="Borowsky M."/>
            <person name="Boukhgalter B."/>
            <person name="Brunache A."/>
            <person name="Butler J."/>
            <person name="Calixte N."/>
            <person name="Calvo S."/>
            <person name="Camarata J."/>
            <person name="Campo K."/>
            <person name="Chang J."/>
            <person name="Cheshatsang Y."/>
            <person name="Citroen M."/>
            <person name="Collymore A."/>
            <person name="Considine T."/>
            <person name="Cook A."/>
            <person name="Cooke P."/>
            <person name="Corum B."/>
            <person name="Cuomo C."/>
            <person name="David R."/>
            <person name="Dawoe T."/>
            <person name="Degray S."/>
            <person name="Dodge S."/>
            <person name="Dooley K."/>
            <person name="Dorje P."/>
            <person name="Dorjee K."/>
            <person name="Dorris L."/>
            <person name="Duffey N."/>
            <person name="Dupes A."/>
            <person name="Elkins T."/>
            <person name="Engels R."/>
            <person name="Erickson J."/>
            <person name="Farina A."/>
            <person name="Faro S."/>
            <person name="Ferreira P."/>
            <person name="Fischer H."/>
            <person name="Fitzgerald M."/>
            <person name="Foley K."/>
            <person name="Gage D."/>
            <person name="Galagan J."/>
            <person name="Gearin G."/>
            <person name="Gnerre S."/>
            <person name="Gnirke A."/>
            <person name="Goyette A."/>
            <person name="Graham J."/>
            <person name="Grandbois E."/>
            <person name="Gyaltsen K."/>
            <person name="Hafez N."/>
            <person name="Hagopian D."/>
            <person name="Hagos B."/>
            <person name="Hall J."/>
            <person name="Hatcher B."/>
            <person name="Heller A."/>
            <person name="Higgins H."/>
            <person name="Honan T."/>
            <person name="Horn A."/>
            <person name="Houde N."/>
            <person name="Hughes L."/>
            <person name="Hulme W."/>
            <person name="Husby E."/>
            <person name="Iliev I."/>
            <person name="Jaffe D."/>
            <person name="Jones C."/>
            <person name="Kamal M."/>
            <person name="Kamat A."/>
            <person name="Kamvysselis M."/>
            <person name="Karlsson E."/>
            <person name="Kells C."/>
            <person name="Kieu A."/>
            <person name="Kisner P."/>
            <person name="Kodira C."/>
            <person name="Kulbokas E."/>
            <person name="Labutti K."/>
            <person name="Lama D."/>
            <person name="Landers T."/>
            <person name="Leger J."/>
            <person name="Levine S."/>
            <person name="Lewis D."/>
            <person name="Lewis T."/>
            <person name="Lindblad-toh K."/>
            <person name="Liu X."/>
            <person name="Lokyitsang T."/>
            <person name="Lokyitsang Y."/>
            <person name="Lucien O."/>
            <person name="Lui A."/>
            <person name="Ma L.J."/>
            <person name="Mabbitt R."/>
            <person name="Macdonald J."/>
            <person name="Maclean C."/>
            <person name="Major J."/>
            <person name="Manning J."/>
            <person name="Marabella R."/>
            <person name="Maru K."/>
            <person name="Matthews C."/>
            <person name="Mauceli E."/>
            <person name="Mccarthy M."/>
            <person name="Mcdonough S."/>
            <person name="Mcghee T."/>
            <person name="Meldrim J."/>
            <person name="Meneus L."/>
            <person name="Mesirov J."/>
            <person name="Mihalev A."/>
            <person name="Mihova T."/>
            <person name="Mikkelsen T."/>
            <person name="Mlenga V."/>
            <person name="Moru K."/>
            <person name="Mozes J."/>
            <person name="Mulrain L."/>
            <person name="Munson G."/>
            <person name="Naylor J."/>
            <person name="Newes C."/>
            <person name="Nguyen C."/>
            <person name="Nguyen N."/>
            <person name="Nguyen T."/>
            <person name="Nicol R."/>
            <person name="Nielsen C."/>
            <person name="Nizzari M."/>
            <person name="Norbu C."/>
            <person name="Norbu N."/>
            <person name="O'donnell P."/>
            <person name="Okoawo O."/>
            <person name="O'leary S."/>
            <person name="Omotosho B."/>
            <person name="O'neill K."/>
            <person name="Osman S."/>
            <person name="Parker S."/>
            <person name="Perrin D."/>
            <person name="Phunkhang P."/>
            <person name="Piqani B."/>
            <person name="Purcell S."/>
            <person name="Rachupka T."/>
            <person name="Ramasamy U."/>
            <person name="Rameau R."/>
            <person name="Ray V."/>
            <person name="Raymond C."/>
            <person name="Retta R."/>
            <person name="Richardson S."/>
            <person name="Rise C."/>
            <person name="Rodriguez J."/>
            <person name="Rogers J."/>
            <person name="Rogov P."/>
            <person name="Rutman M."/>
            <person name="Schupbach R."/>
            <person name="Seaman C."/>
            <person name="Settipalli S."/>
            <person name="Sharpe T."/>
            <person name="Sheridan J."/>
            <person name="Sherpa N."/>
            <person name="Shi J."/>
            <person name="Smirnov S."/>
            <person name="Smith C."/>
            <person name="Sougnez C."/>
            <person name="Spencer B."/>
            <person name="Stalker J."/>
            <person name="Stange-thomann N."/>
            <person name="Stavropoulos S."/>
            <person name="Stetson K."/>
            <person name="Stone C."/>
            <person name="Stone S."/>
            <person name="Stubbs M."/>
            <person name="Talamas J."/>
            <person name="Tchuinga P."/>
            <person name="Tenzing P."/>
            <person name="Tesfaye S."/>
            <person name="Theodore J."/>
            <person name="Thoulutsang Y."/>
            <person name="Topham K."/>
            <person name="Towey S."/>
            <person name="Tsamla T."/>
            <person name="Tsomo N."/>
            <person name="Vallee D."/>
            <person name="Vassiliev H."/>
            <person name="Venkataraman V."/>
            <person name="Vinson J."/>
            <person name="Vo A."/>
            <person name="Wade C."/>
            <person name="Wang S."/>
            <person name="Wangchuk T."/>
            <person name="Wangdi T."/>
            <person name="Whittaker C."/>
            <person name="Wilkinson J."/>
            <person name="Wu Y."/>
            <person name="Wyman D."/>
            <person name="Yadav S."/>
            <person name="Yang S."/>
            <person name="Yang X."/>
            <person name="Yeager S."/>
            <person name="Yee E."/>
            <person name="Young G."/>
            <person name="Zainoun J."/>
            <person name="Zembeck L."/>
            <person name="Zimmer A."/>
            <person name="Zody M."/>
            <person name="Lander E."/>
        </authorList>
    </citation>
    <scope>NUCLEOTIDE SEQUENCE [LARGE SCALE GENOMIC DNA]</scope>
</reference>
<keyword evidence="11" id="KW-1185">Reference proteome</keyword>
<evidence type="ECO:0000256" key="5">
    <source>
        <dbReference type="ARBA" id="ARBA00022833"/>
    </source>
</evidence>
<feature type="domain" description="C2H2-type" evidence="8">
    <location>
        <begin position="252"/>
        <end position="276"/>
    </location>
</feature>
<evidence type="ECO:0000256" key="6">
    <source>
        <dbReference type="ARBA" id="ARBA00023242"/>
    </source>
</evidence>
<dbReference type="SMART" id="SM00451">
    <property type="entry name" value="ZnF_U1"/>
    <property type="match status" value="2"/>
</dbReference>
<evidence type="ECO:0000256" key="2">
    <source>
        <dbReference type="ARBA" id="ARBA00022723"/>
    </source>
</evidence>
<dbReference type="AlphaFoldDB" id="H2YEY0"/>
<organism evidence="10 11">
    <name type="scientific">Ciona savignyi</name>
    <name type="common">Pacific transparent sea squirt</name>
    <dbReference type="NCBI Taxonomy" id="51511"/>
    <lineage>
        <taxon>Eukaryota</taxon>
        <taxon>Metazoa</taxon>
        <taxon>Chordata</taxon>
        <taxon>Tunicata</taxon>
        <taxon>Ascidiacea</taxon>
        <taxon>Phlebobranchia</taxon>
        <taxon>Cionidae</taxon>
        <taxon>Ciona</taxon>
    </lineage>
</organism>
<evidence type="ECO:0000313" key="10">
    <source>
        <dbReference type="Ensembl" id="ENSCSAVP00000003878.1"/>
    </source>
</evidence>
<dbReference type="InterPro" id="IPR051845">
    <property type="entry name" value="Znf385"/>
</dbReference>
<dbReference type="HOGENOM" id="CLU_700116_0_0_1"/>
<dbReference type="PANTHER" id="PTHR23067">
    <property type="entry name" value="DOUBLE-STRANDED RNA-BINDING ZINC FINGER PROTEIN"/>
    <property type="match status" value="1"/>
</dbReference>
<dbReference type="PANTHER" id="PTHR23067:SF6">
    <property type="entry name" value="ZINC FINGER PROTEIN 385C"/>
    <property type="match status" value="1"/>
</dbReference>
<evidence type="ECO:0000256" key="4">
    <source>
        <dbReference type="ARBA" id="ARBA00022771"/>
    </source>
</evidence>
<name>H2YEY0_CIOSA</name>
<dbReference type="InterPro" id="IPR003604">
    <property type="entry name" value="Matrin/U1-like-C_Znf_C2H2"/>
</dbReference>
<evidence type="ECO:0000256" key="1">
    <source>
        <dbReference type="ARBA" id="ARBA00004123"/>
    </source>
</evidence>
<keyword evidence="6" id="KW-0539">Nucleus</keyword>
<dbReference type="GO" id="GO:0008270">
    <property type="term" value="F:zinc ion binding"/>
    <property type="evidence" value="ECO:0007669"/>
    <property type="project" value="UniProtKB-KW"/>
</dbReference>
<evidence type="ECO:0000313" key="11">
    <source>
        <dbReference type="Proteomes" id="UP000007875"/>
    </source>
</evidence>
<feature type="domain" description="C2H2-type" evidence="8">
    <location>
        <begin position="202"/>
        <end position="226"/>
    </location>
</feature>
<dbReference type="SUPFAM" id="SSF57667">
    <property type="entry name" value="beta-beta-alpha zinc fingers"/>
    <property type="match status" value="2"/>
</dbReference>
<reference evidence="10" key="2">
    <citation type="submission" date="2025-08" db="UniProtKB">
        <authorList>
            <consortium name="Ensembl"/>
        </authorList>
    </citation>
    <scope>IDENTIFICATION</scope>
</reference>
<dbReference type="Gene3D" id="3.30.160.60">
    <property type="entry name" value="Classic Zinc Finger"/>
    <property type="match status" value="2"/>
</dbReference>
<keyword evidence="2" id="KW-0479">Metal-binding</keyword>
<evidence type="ECO:0000259" key="9">
    <source>
        <dbReference type="SMART" id="SM00451"/>
    </source>
</evidence>
<evidence type="ECO:0000256" key="7">
    <source>
        <dbReference type="SAM" id="MobiDB-lite"/>
    </source>
</evidence>